<protein>
    <submittedName>
        <fullName evidence="2">Uncharacterized protein</fullName>
    </submittedName>
</protein>
<feature type="compositionally biased region" description="Basic and acidic residues" evidence="1">
    <location>
        <begin position="262"/>
        <end position="285"/>
    </location>
</feature>
<name>A0A6H5G2E0_9HEMI</name>
<organism evidence="2 3">
    <name type="scientific">Nesidiocoris tenuis</name>
    <dbReference type="NCBI Taxonomy" id="355587"/>
    <lineage>
        <taxon>Eukaryota</taxon>
        <taxon>Metazoa</taxon>
        <taxon>Ecdysozoa</taxon>
        <taxon>Arthropoda</taxon>
        <taxon>Hexapoda</taxon>
        <taxon>Insecta</taxon>
        <taxon>Pterygota</taxon>
        <taxon>Neoptera</taxon>
        <taxon>Paraneoptera</taxon>
        <taxon>Hemiptera</taxon>
        <taxon>Heteroptera</taxon>
        <taxon>Panheteroptera</taxon>
        <taxon>Cimicomorpha</taxon>
        <taxon>Miridae</taxon>
        <taxon>Dicyphina</taxon>
        <taxon>Nesidiocoris</taxon>
    </lineage>
</organism>
<dbReference type="AlphaFoldDB" id="A0A6H5G2E0"/>
<sequence>MEIVKEEHLVPDELMSPPKSSVKVNGSIGIVLKSRIGTELQKKLFLIHIYSESLPEQVSDYQKLTALVTEHVRPGSTIVANPALYPLLHSIKGMAEVISVEALMALDPADYQRSLKNLGMQILVITHATFLVRVNGSIVIVLKSRIGTELQKKLFLIHIYSESLPEQVSELKIRAICVRNLVAMVIPAAKTCNRIVGGHLEGAHSLSDCWMLSHILTSNGHSYDLNNGCAFNCFHATIRTSQLSEFRRFVDLSSSDPKTMVAKKEERNDERGSRPRRGEDGGERN</sequence>
<evidence type="ECO:0000313" key="2">
    <source>
        <dbReference type="EMBL" id="CAA9995876.1"/>
    </source>
</evidence>
<proteinExistence type="predicted"/>
<dbReference type="OrthoDB" id="6226069at2759"/>
<evidence type="ECO:0000256" key="1">
    <source>
        <dbReference type="SAM" id="MobiDB-lite"/>
    </source>
</evidence>
<keyword evidence="3" id="KW-1185">Reference proteome</keyword>
<accession>A0A6H5G2E0</accession>
<dbReference type="Proteomes" id="UP000479000">
    <property type="component" value="Unassembled WGS sequence"/>
</dbReference>
<evidence type="ECO:0000313" key="3">
    <source>
        <dbReference type="Proteomes" id="UP000479000"/>
    </source>
</evidence>
<feature type="region of interest" description="Disordered" evidence="1">
    <location>
        <begin position="257"/>
        <end position="285"/>
    </location>
</feature>
<reference evidence="2 3" key="1">
    <citation type="submission" date="2020-02" db="EMBL/GenBank/DDBJ databases">
        <authorList>
            <person name="Ferguson B K."/>
        </authorList>
    </citation>
    <scope>NUCLEOTIDE SEQUENCE [LARGE SCALE GENOMIC DNA]</scope>
</reference>
<dbReference type="EMBL" id="CADCXU010004119">
    <property type="protein sequence ID" value="CAA9995876.1"/>
    <property type="molecule type" value="Genomic_DNA"/>
</dbReference>
<gene>
    <name evidence="2" type="ORF">NTEN_LOCUS2587</name>
</gene>